<name>A0A2K1J3K2_PHYPA</name>
<dbReference type="EnsemblPlants" id="Pp3c17_11888V3.1">
    <property type="protein sequence ID" value="PAC:32908513.CDS.1"/>
    <property type="gene ID" value="Pp3c17_11888"/>
</dbReference>
<keyword evidence="3" id="KW-1185">Reference proteome</keyword>
<accession>A0A2K1J3K2</accession>
<dbReference type="EMBL" id="ABEU02000017">
    <property type="protein sequence ID" value="PNR36098.1"/>
    <property type="molecule type" value="Genomic_DNA"/>
</dbReference>
<dbReference type="InParanoid" id="A0A2K1J3K2"/>
<dbReference type="AlphaFoldDB" id="A0A2K1J3K2"/>
<reference evidence="1 3" key="2">
    <citation type="journal article" date="2018" name="Plant J.">
        <title>The Physcomitrella patens chromosome-scale assembly reveals moss genome structure and evolution.</title>
        <authorList>
            <person name="Lang D."/>
            <person name="Ullrich K.K."/>
            <person name="Murat F."/>
            <person name="Fuchs J."/>
            <person name="Jenkins J."/>
            <person name="Haas F.B."/>
            <person name="Piednoel M."/>
            <person name="Gundlach H."/>
            <person name="Van Bel M."/>
            <person name="Meyberg R."/>
            <person name="Vives C."/>
            <person name="Morata J."/>
            <person name="Symeonidi A."/>
            <person name="Hiss M."/>
            <person name="Muchero W."/>
            <person name="Kamisugi Y."/>
            <person name="Saleh O."/>
            <person name="Blanc G."/>
            <person name="Decker E.L."/>
            <person name="van Gessel N."/>
            <person name="Grimwood J."/>
            <person name="Hayes R.D."/>
            <person name="Graham S.W."/>
            <person name="Gunter L.E."/>
            <person name="McDaniel S.F."/>
            <person name="Hoernstein S.N.W."/>
            <person name="Larsson A."/>
            <person name="Li F.W."/>
            <person name="Perroud P.F."/>
            <person name="Phillips J."/>
            <person name="Ranjan P."/>
            <person name="Rokshar D.S."/>
            <person name="Rothfels C.J."/>
            <person name="Schneider L."/>
            <person name="Shu S."/>
            <person name="Stevenson D.W."/>
            <person name="Thummler F."/>
            <person name="Tillich M."/>
            <person name="Villarreal Aguilar J.C."/>
            <person name="Widiez T."/>
            <person name="Wong G.K."/>
            <person name="Wymore A."/>
            <person name="Zhang Y."/>
            <person name="Zimmer A.D."/>
            <person name="Quatrano R.S."/>
            <person name="Mayer K.F.X."/>
            <person name="Goodstein D."/>
            <person name="Casacuberta J.M."/>
            <person name="Vandepoele K."/>
            <person name="Reski R."/>
            <person name="Cuming A.C."/>
            <person name="Tuskan G.A."/>
            <person name="Maumus F."/>
            <person name="Salse J."/>
            <person name="Schmutz J."/>
            <person name="Rensing S.A."/>
        </authorList>
    </citation>
    <scope>NUCLEOTIDE SEQUENCE [LARGE SCALE GENOMIC DNA]</scope>
    <source>
        <strain evidence="2 3">cv. Gransden 2004</strain>
    </source>
</reference>
<evidence type="ECO:0000313" key="2">
    <source>
        <dbReference type="EnsemblPlants" id="PAC:32908513.CDS.1"/>
    </source>
</evidence>
<proteinExistence type="predicted"/>
<evidence type="ECO:0000313" key="1">
    <source>
        <dbReference type="EMBL" id="PNR36098.1"/>
    </source>
</evidence>
<dbReference type="Gramene" id="Pp3c17_11888V3.1">
    <property type="protein sequence ID" value="PAC:32908513.CDS.1"/>
    <property type="gene ID" value="Pp3c17_11888"/>
</dbReference>
<reference evidence="1 3" key="1">
    <citation type="journal article" date="2008" name="Science">
        <title>The Physcomitrella genome reveals evolutionary insights into the conquest of land by plants.</title>
        <authorList>
            <person name="Rensing S."/>
            <person name="Lang D."/>
            <person name="Zimmer A."/>
            <person name="Terry A."/>
            <person name="Salamov A."/>
            <person name="Shapiro H."/>
            <person name="Nishiyama T."/>
            <person name="Perroud P.-F."/>
            <person name="Lindquist E."/>
            <person name="Kamisugi Y."/>
            <person name="Tanahashi T."/>
            <person name="Sakakibara K."/>
            <person name="Fujita T."/>
            <person name="Oishi K."/>
            <person name="Shin-I T."/>
            <person name="Kuroki Y."/>
            <person name="Toyoda A."/>
            <person name="Suzuki Y."/>
            <person name="Hashimoto A."/>
            <person name="Yamaguchi K."/>
            <person name="Sugano A."/>
            <person name="Kohara Y."/>
            <person name="Fujiyama A."/>
            <person name="Anterola A."/>
            <person name="Aoki S."/>
            <person name="Ashton N."/>
            <person name="Barbazuk W.B."/>
            <person name="Barker E."/>
            <person name="Bennetzen J."/>
            <person name="Bezanilla M."/>
            <person name="Blankenship R."/>
            <person name="Cho S.H."/>
            <person name="Dutcher S."/>
            <person name="Estelle M."/>
            <person name="Fawcett J.A."/>
            <person name="Gundlach H."/>
            <person name="Hanada K."/>
            <person name="Heyl A."/>
            <person name="Hicks K.A."/>
            <person name="Hugh J."/>
            <person name="Lohr M."/>
            <person name="Mayer K."/>
            <person name="Melkozernov A."/>
            <person name="Murata T."/>
            <person name="Nelson D."/>
            <person name="Pils B."/>
            <person name="Prigge M."/>
            <person name="Reiss B."/>
            <person name="Renner T."/>
            <person name="Rombauts S."/>
            <person name="Rushton P."/>
            <person name="Sanderfoot A."/>
            <person name="Schween G."/>
            <person name="Shiu S.-H."/>
            <person name="Stueber K."/>
            <person name="Theodoulou F.L."/>
            <person name="Tu H."/>
            <person name="Van de Peer Y."/>
            <person name="Verrier P.J."/>
            <person name="Waters E."/>
            <person name="Wood A."/>
            <person name="Yang L."/>
            <person name="Cove D."/>
            <person name="Cuming A."/>
            <person name="Hasebe M."/>
            <person name="Lucas S."/>
            <person name="Mishler D.B."/>
            <person name="Reski R."/>
            <person name="Grigoriev I."/>
            <person name="Quatrano R.S."/>
            <person name="Boore J.L."/>
        </authorList>
    </citation>
    <scope>NUCLEOTIDE SEQUENCE [LARGE SCALE GENOMIC DNA]</scope>
    <source>
        <strain evidence="2 3">cv. Gransden 2004</strain>
    </source>
</reference>
<evidence type="ECO:0000313" key="3">
    <source>
        <dbReference type="Proteomes" id="UP000006727"/>
    </source>
</evidence>
<organism evidence="1">
    <name type="scientific">Physcomitrium patens</name>
    <name type="common">Spreading-leaved earth moss</name>
    <name type="synonym">Physcomitrella patens</name>
    <dbReference type="NCBI Taxonomy" id="3218"/>
    <lineage>
        <taxon>Eukaryota</taxon>
        <taxon>Viridiplantae</taxon>
        <taxon>Streptophyta</taxon>
        <taxon>Embryophyta</taxon>
        <taxon>Bryophyta</taxon>
        <taxon>Bryophytina</taxon>
        <taxon>Bryopsida</taxon>
        <taxon>Funariidae</taxon>
        <taxon>Funariales</taxon>
        <taxon>Funariaceae</taxon>
        <taxon>Physcomitrium</taxon>
    </lineage>
</organism>
<reference evidence="2" key="3">
    <citation type="submission" date="2020-12" db="UniProtKB">
        <authorList>
            <consortium name="EnsemblPlants"/>
        </authorList>
    </citation>
    <scope>IDENTIFICATION</scope>
</reference>
<dbReference type="Proteomes" id="UP000006727">
    <property type="component" value="Chromosome 17"/>
</dbReference>
<protein>
    <submittedName>
        <fullName evidence="1 2">Uncharacterized protein</fullName>
    </submittedName>
</protein>
<sequence length="70" mass="8213">MEEFLKNQNSNKSLKKHNICYSLINPFLYLILRHQSINPSISFDNKFKTLILRNPLQILVLTLALSKKLL</sequence>
<gene>
    <name evidence="1" type="ORF">PHYPA_021948</name>
</gene>